<organism evidence="1 2">
    <name type="scientific">Fukomys damarensis</name>
    <name type="common">Damaraland mole rat</name>
    <name type="synonym">Cryptomys damarensis</name>
    <dbReference type="NCBI Taxonomy" id="885580"/>
    <lineage>
        <taxon>Eukaryota</taxon>
        <taxon>Metazoa</taxon>
        <taxon>Chordata</taxon>
        <taxon>Craniata</taxon>
        <taxon>Vertebrata</taxon>
        <taxon>Euteleostomi</taxon>
        <taxon>Mammalia</taxon>
        <taxon>Eutheria</taxon>
        <taxon>Euarchontoglires</taxon>
        <taxon>Glires</taxon>
        <taxon>Rodentia</taxon>
        <taxon>Hystricomorpha</taxon>
        <taxon>Bathyergidae</taxon>
        <taxon>Fukomys</taxon>
    </lineage>
</organism>
<accession>A0A091D9T2</accession>
<dbReference type="eggNOG" id="ENOG502SA9N">
    <property type="taxonomic scope" value="Eukaryota"/>
</dbReference>
<name>A0A091D9T2_FUKDA</name>
<proteinExistence type="predicted"/>
<dbReference type="PANTHER" id="PTHR36961">
    <property type="entry name" value="LEUKEMIA-ASSOCIATED PROTEIN 7"/>
    <property type="match status" value="1"/>
</dbReference>
<dbReference type="OMA" id="FEFGWSS"/>
<dbReference type="STRING" id="885580.ENSFDAP00000006185"/>
<keyword evidence="2" id="KW-1185">Reference proteome</keyword>
<dbReference type="EMBL" id="KN122849">
    <property type="protein sequence ID" value="KFO27832.1"/>
    <property type="molecule type" value="Genomic_DNA"/>
</dbReference>
<sequence>MAMRSALARVVDSTSELVSVEQTLLGPLQQERSFPIHLKDSVEFRNICSHLALQIEGQQFDRDLNAAHQCLKTIVKKLIQSLANLPSDAHMVACASLRQILQNLPDT</sequence>
<evidence type="ECO:0000313" key="1">
    <source>
        <dbReference type="EMBL" id="KFO27832.1"/>
    </source>
</evidence>
<dbReference type="AlphaFoldDB" id="A0A091D9T2"/>
<dbReference type="Pfam" id="PF15760">
    <property type="entry name" value="DLEU7"/>
    <property type="match status" value="1"/>
</dbReference>
<gene>
    <name evidence="1" type="ORF">H920_10718</name>
</gene>
<dbReference type="InterPro" id="IPR031510">
    <property type="entry name" value="DLEU7"/>
</dbReference>
<evidence type="ECO:0000313" key="2">
    <source>
        <dbReference type="Proteomes" id="UP000028990"/>
    </source>
</evidence>
<protein>
    <submittedName>
        <fullName evidence="1">Leukemia-associated protein 7</fullName>
    </submittedName>
</protein>
<reference evidence="1 2" key="1">
    <citation type="submission" date="2013-11" db="EMBL/GenBank/DDBJ databases">
        <title>The Damaraland mole rat (Fukomys damarensis) genome and evolution of African mole rats.</title>
        <authorList>
            <person name="Gladyshev V.N."/>
            <person name="Fang X."/>
        </authorList>
    </citation>
    <scope>NUCLEOTIDE SEQUENCE [LARGE SCALE GENOMIC DNA]</scope>
    <source>
        <tissue evidence="1">Liver</tissue>
    </source>
</reference>
<dbReference type="PANTHER" id="PTHR36961:SF1">
    <property type="entry name" value="LEUKEMIA-ASSOCIATED PROTEIN 7"/>
    <property type="match status" value="1"/>
</dbReference>
<dbReference type="Proteomes" id="UP000028990">
    <property type="component" value="Unassembled WGS sequence"/>
</dbReference>